<proteinExistence type="predicted"/>
<name>A0A8T4IR30_9ACTN</name>
<protein>
    <submittedName>
        <fullName evidence="2">Thioesterase family protein</fullName>
    </submittedName>
</protein>
<accession>A0A8T4IR30</accession>
<gene>
    <name evidence="2" type="ORF">KDA82_17305</name>
</gene>
<dbReference type="Gene3D" id="2.40.160.210">
    <property type="entry name" value="Acyl-CoA thioesterase, double hotdog domain"/>
    <property type="match status" value="1"/>
</dbReference>
<evidence type="ECO:0000313" key="2">
    <source>
        <dbReference type="EMBL" id="MBR7674746.1"/>
    </source>
</evidence>
<keyword evidence="3" id="KW-1185">Reference proteome</keyword>
<organism evidence="2 3">
    <name type="scientific">Streptomyces daliensis</name>
    <dbReference type="NCBI Taxonomy" id="299421"/>
    <lineage>
        <taxon>Bacteria</taxon>
        <taxon>Bacillati</taxon>
        <taxon>Actinomycetota</taxon>
        <taxon>Actinomycetes</taxon>
        <taxon>Kitasatosporales</taxon>
        <taxon>Streptomycetaceae</taxon>
        <taxon>Streptomyces</taxon>
    </lineage>
</organism>
<dbReference type="AlphaFoldDB" id="A0A8T4IR30"/>
<feature type="domain" description="Acyl-CoA thioesterase-like N-terminal HotDog" evidence="1">
    <location>
        <begin position="30"/>
        <end position="111"/>
    </location>
</feature>
<comment type="caution">
    <text evidence="2">The sequence shown here is derived from an EMBL/GenBank/DDBJ whole genome shotgun (WGS) entry which is preliminary data.</text>
</comment>
<reference evidence="2" key="1">
    <citation type="submission" date="2021-04" db="EMBL/GenBank/DDBJ databases">
        <title>Sequencing of actinobacteria type strains.</title>
        <authorList>
            <person name="Nguyen G.-S."/>
            <person name="Wentzel A."/>
        </authorList>
    </citation>
    <scope>NUCLEOTIDE SEQUENCE</scope>
    <source>
        <strain evidence="2">DSM 42095</strain>
    </source>
</reference>
<sequence>MAGTTDQREAFFTVAESAAGEEFLPAPHARSWWAPGMLHGRLLGGLAARALDRDHGDDGLHLSRLTVDLFRNAPMAPVRVETTRVRDGRRIRVADAVVHGEGGPVARASAVLLRRAEQPSGNVPATPAWDAPAPEAFTAARDEPWTIWMFDEENRPIRRWEEGVGRRRAWLRDGCELVADEPLSPLIRTALAADAASPLSHAGDAGLQFINADYTVCLSRLPLSEAIGLESAAHSSDEGIAVGHVTLHDTSGPIGYCMTTAVANVRNA</sequence>
<dbReference type="InterPro" id="IPR042171">
    <property type="entry name" value="Acyl-CoA_hotdog"/>
</dbReference>
<dbReference type="InterPro" id="IPR049449">
    <property type="entry name" value="TesB_ACOT8-like_N"/>
</dbReference>
<dbReference type="Pfam" id="PF13622">
    <property type="entry name" value="4HBT_3"/>
    <property type="match status" value="1"/>
</dbReference>
<dbReference type="Proteomes" id="UP000675554">
    <property type="component" value="Unassembled WGS sequence"/>
</dbReference>
<evidence type="ECO:0000313" key="3">
    <source>
        <dbReference type="Proteomes" id="UP000675554"/>
    </source>
</evidence>
<dbReference type="EMBL" id="JAGSMN010000376">
    <property type="protein sequence ID" value="MBR7674746.1"/>
    <property type="molecule type" value="Genomic_DNA"/>
</dbReference>
<evidence type="ECO:0000259" key="1">
    <source>
        <dbReference type="Pfam" id="PF13622"/>
    </source>
</evidence>